<accession>A0A6N2UGX9</accession>
<name>A0A6N2UGX9_9FIRM</name>
<dbReference type="AlphaFoldDB" id="A0A6N2UGX9"/>
<proteinExistence type="predicted"/>
<evidence type="ECO:0000313" key="1">
    <source>
        <dbReference type="EMBL" id="VYT15651.1"/>
    </source>
</evidence>
<dbReference type="EMBL" id="CACRSQ010000005">
    <property type="protein sequence ID" value="VYT15651.1"/>
    <property type="molecule type" value="Genomic_DNA"/>
</dbReference>
<sequence>MRRKEFEQLLEEAVGKFVEEIHPEDIEEETLSEDVKEKIRSKITDINKTQK</sequence>
<gene>
    <name evidence="1" type="ORF">ACLFYP115_01828</name>
</gene>
<dbReference type="RefSeq" id="WP_187115107.1">
    <property type="nucleotide sequence ID" value="NZ_CABIYM010000006.1"/>
</dbReference>
<reference evidence="1" key="1">
    <citation type="submission" date="2019-11" db="EMBL/GenBank/DDBJ databases">
        <authorList>
            <person name="Feng L."/>
        </authorList>
    </citation>
    <scope>NUCLEOTIDE SEQUENCE</scope>
    <source>
        <strain evidence="1">AcaccaeLFYP115</strain>
    </source>
</reference>
<protein>
    <submittedName>
        <fullName evidence="1">Uncharacterized protein</fullName>
    </submittedName>
</protein>
<organism evidence="1">
    <name type="scientific">Anaerostipes caccae</name>
    <dbReference type="NCBI Taxonomy" id="105841"/>
    <lineage>
        <taxon>Bacteria</taxon>
        <taxon>Bacillati</taxon>
        <taxon>Bacillota</taxon>
        <taxon>Clostridia</taxon>
        <taxon>Lachnospirales</taxon>
        <taxon>Lachnospiraceae</taxon>
        <taxon>Anaerostipes</taxon>
    </lineage>
</organism>